<dbReference type="RefSeq" id="WP_090677423.1">
    <property type="nucleotide sequence ID" value="NZ_FORU01000001.1"/>
</dbReference>
<evidence type="ECO:0000313" key="3">
    <source>
        <dbReference type="Proteomes" id="UP000243887"/>
    </source>
</evidence>
<dbReference type="OrthoDB" id="9795199at2"/>
<dbReference type="PANTHER" id="PTHR43610">
    <property type="entry name" value="BLL6696 PROTEIN"/>
    <property type="match status" value="1"/>
</dbReference>
<proteinExistence type="predicted"/>
<dbReference type="STRING" id="1150112.SAMN04487893_10164"/>
<sequence length="201" mass="23722">MKTIFDFKEYYELENDSCKLIPLEINHYQYLLDFALHEPELWKYSLQQAGGAENMKRYIEDAIESRKNGKSYSFIIYDKVKESYAGCTRLYDVDLNSDNTSLGYTWYGKEFQGTGLNKNCKYLLMEFIFDEMNFERLEFRLDSNNQRSLNALKSLGCVEEGVLRSNGYTVEGKRRSSIVMSVLKEEWEQEVREYLGNKLIK</sequence>
<name>A0A1I3KTQ1_9FLAO</name>
<accession>A0A1I3KTQ1</accession>
<evidence type="ECO:0000259" key="1">
    <source>
        <dbReference type="Pfam" id="PF13302"/>
    </source>
</evidence>
<dbReference type="SUPFAM" id="SSF55729">
    <property type="entry name" value="Acyl-CoA N-acyltransferases (Nat)"/>
    <property type="match status" value="1"/>
</dbReference>
<reference evidence="3" key="1">
    <citation type="submission" date="2016-10" db="EMBL/GenBank/DDBJ databases">
        <authorList>
            <person name="Varghese N."/>
            <person name="Submissions S."/>
        </authorList>
    </citation>
    <scope>NUCLEOTIDE SEQUENCE [LARGE SCALE GENOMIC DNA]</scope>
    <source>
        <strain evidence="3">DSM 26542</strain>
    </source>
</reference>
<feature type="domain" description="N-acetyltransferase" evidence="1">
    <location>
        <begin position="21"/>
        <end position="157"/>
    </location>
</feature>
<gene>
    <name evidence="2" type="ORF">SAMN04487893_10164</name>
</gene>
<dbReference type="Proteomes" id="UP000243887">
    <property type="component" value="Unassembled WGS sequence"/>
</dbReference>
<dbReference type="PANTHER" id="PTHR43610:SF1">
    <property type="entry name" value="N-ACETYLTRANSFERASE DOMAIN-CONTAINING PROTEIN"/>
    <property type="match status" value="1"/>
</dbReference>
<protein>
    <submittedName>
        <fullName evidence="2">Protein N-acetyltransferase, RimJ/RimL family</fullName>
    </submittedName>
</protein>
<dbReference type="InterPro" id="IPR000182">
    <property type="entry name" value="GNAT_dom"/>
</dbReference>
<dbReference type="AlphaFoldDB" id="A0A1I3KTQ1"/>
<dbReference type="EMBL" id="FORU01000001">
    <property type="protein sequence ID" value="SFI75921.1"/>
    <property type="molecule type" value="Genomic_DNA"/>
</dbReference>
<dbReference type="Gene3D" id="3.40.630.30">
    <property type="match status" value="1"/>
</dbReference>
<organism evidence="2 3">
    <name type="scientific">Myroides guanonis</name>
    <dbReference type="NCBI Taxonomy" id="1150112"/>
    <lineage>
        <taxon>Bacteria</taxon>
        <taxon>Pseudomonadati</taxon>
        <taxon>Bacteroidota</taxon>
        <taxon>Flavobacteriia</taxon>
        <taxon>Flavobacteriales</taxon>
        <taxon>Flavobacteriaceae</taxon>
        <taxon>Myroides</taxon>
    </lineage>
</organism>
<dbReference type="GO" id="GO:0016747">
    <property type="term" value="F:acyltransferase activity, transferring groups other than amino-acyl groups"/>
    <property type="evidence" value="ECO:0007669"/>
    <property type="project" value="InterPro"/>
</dbReference>
<dbReference type="Pfam" id="PF13302">
    <property type="entry name" value="Acetyltransf_3"/>
    <property type="match status" value="1"/>
</dbReference>
<evidence type="ECO:0000313" key="2">
    <source>
        <dbReference type="EMBL" id="SFI75921.1"/>
    </source>
</evidence>
<dbReference type="InterPro" id="IPR016181">
    <property type="entry name" value="Acyl_CoA_acyltransferase"/>
</dbReference>
<keyword evidence="2" id="KW-0808">Transferase</keyword>
<keyword evidence="3" id="KW-1185">Reference proteome</keyword>